<proteinExistence type="predicted"/>
<accession>A0A1I4B6D0</accession>
<evidence type="ECO:0000313" key="2">
    <source>
        <dbReference type="Proteomes" id="UP000199533"/>
    </source>
</evidence>
<dbReference type="Proteomes" id="UP000199533">
    <property type="component" value="Unassembled WGS sequence"/>
</dbReference>
<sequence>MAGDENCLYMRQLDENRIMCQNAARQNVGYRNAMTDQQLQVYMHQQSINQANNAMMLQYLQSTKPVNCTIRAIGNQAYTNCR</sequence>
<dbReference type="AlphaFoldDB" id="A0A1I4B6D0"/>
<reference evidence="2" key="1">
    <citation type="submission" date="2016-10" db="EMBL/GenBank/DDBJ databases">
        <authorList>
            <person name="Varghese N."/>
            <person name="Submissions S."/>
        </authorList>
    </citation>
    <scope>NUCLEOTIDE SEQUENCE [LARGE SCALE GENOMIC DNA]</scope>
    <source>
        <strain evidence="2">Nm69</strain>
    </source>
</reference>
<protein>
    <submittedName>
        <fullName evidence="1">Uncharacterized protein</fullName>
    </submittedName>
</protein>
<gene>
    <name evidence="1" type="ORF">SAMN05216302_101156</name>
</gene>
<dbReference type="EMBL" id="FOSP01000011">
    <property type="protein sequence ID" value="SFK64314.1"/>
    <property type="molecule type" value="Genomic_DNA"/>
</dbReference>
<evidence type="ECO:0000313" key="1">
    <source>
        <dbReference type="EMBL" id="SFK64314.1"/>
    </source>
</evidence>
<organism evidence="1 2">
    <name type="scientific">Nitrosomonas aestuarii</name>
    <dbReference type="NCBI Taxonomy" id="52441"/>
    <lineage>
        <taxon>Bacteria</taxon>
        <taxon>Pseudomonadati</taxon>
        <taxon>Pseudomonadota</taxon>
        <taxon>Betaproteobacteria</taxon>
        <taxon>Nitrosomonadales</taxon>
        <taxon>Nitrosomonadaceae</taxon>
        <taxon>Nitrosomonas</taxon>
    </lineage>
</organism>
<keyword evidence="2" id="KW-1185">Reference proteome</keyword>
<name>A0A1I4B6D0_9PROT</name>